<gene>
    <name evidence="2" type="ORF">CYNAS_LOCUS19069</name>
</gene>
<dbReference type="PANTHER" id="PTHR44394:SF1">
    <property type="entry name" value="BETA-ALANINE-ACTIVATING ENZYME"/>
    <property type="match status" value="1"/>
</dbReference>
<dbReference type="InterPro" id="IPR052091">
    <property type="entry name" value="Beta-ala_Activ/Resist"/>
</dbReference>
<dbReference type="SUPFAM" id="SSF50998">
    <property type="entry name" value="Quinoprotein alcohol dehydrogenase-like"/>
    <property type="match status" value="1"/>
</dbReference>
<reference evidence="2" key="1">
    <citation type="submission" date="2023-07" db="EMBL/GenBank/DDBJ databases">
        <authorList>
            <consortium name="CYATHOMIX"/>
        </authorList>
    </citation>
    <scope>NUCLEOTIDE SEQUENCE</scope>
    <source>
        <strain evidence="2">N/A</strain>
    </source>
</reference>
<name>A0AA36MCG0_CYLNA</name>
<feature type="domain" description="Pyrrolo-quinoline quinone repeat" evidence="1">
    <location>
        <begin position="72"/>
        <end position="219"/>
    </location>
</feature>
<dbReference type="Pfam" id="PF13360">
    <property type="entry name" value="PQQ_2"/>
    <property type="match status" value="1"/>
</dbReference>
<comment type="caution">
    <text evidence="2">The sequence shown here is derived from an EMBL/GenBank/DDBJ whole genome shotgun (WGS) entry which is preliminary data.</text>
</comment>
<dbReference type="Gene3D" id="2.130.10.10">
    <property type="entry name" value="YVTN repeat-like/Quinoprotein amine dehydrogenase"/>
    <property type="match status" value="1"/>
</dbReference>
<evidence type="ECO:0000313" key="3">
    <source>
        <dbReference type="Proteomes" id="UP001176961"/>
    </source>
</evidence>
<evidence type="ECO:0000259" key="1">
    <source>
        <dbReference type="Pfam" id="PF13360"/>
    </source>
</evidence>
<proteinExistence type="predicted"/>
<dbReference type="Proteomes" id="UP001176961">
    <property type="component" value="Unassembled WGS sequence"/>
</dbReference>
<dbReference type="InterPro" id="IPR002372">
    <property type="entry name" value="PQQ_rpt_dom"/>
</dbReference>
<dbReference type="AlphaFoldDB" id="A0AA36MCG0"/>
<dbReference type="PANTHER" id="PTHR44394">
    <property type="entry name" value="BETA-ALANINE-ACTIVATING ENZYME"/>
    <property type="match status" value="1"/>
</dbReference>
<evidence type="ECO:0000313" key="2">
    <source>
        <dbReference type="EMBL" id="CAJ0607086.1"/>
    </source>
</evidence>
<protein>
    <recommendedName>
        <fullName evidence="1">Pyrrolo-quinoline quinone repeat domain-containing protein</fullName>
    </recommendedName>
</protein>
<organism evidence="2 3">
    <name type="scientific">Cylicocyclus nassatus</name>
    <name type="common">Nematode worm</name>
    <dbReference type="NCBI Taxonomy" id="53992"/>
    <lineage>
        <taxon>Eukaryota</taxon>
        <taxon>Metazoa</taxon>
        <taxon>Ecdysozoa</taxon>
        <taxon>Nematoda</taxon>
        <taxon>Chromadorea</taxon>
        <taxon>Rhabditida</taxon>
        <taxon>Rhabditina</taxon>
        <taxon>Rhabditomorpha</taxon>
        <taxon>Strongyloidea</taxon>
        <taxon>Strongylidae</taxon>
        <taxon>Cylicocyclus</taxon>
    </lineage>
</organism>
<dbReference type="EMBL" id="CATQJL010000316">
    <property type="protein sequence ID" value="CAJ0607086.1"/>
    <property type="molecule type" value="Genomic_DNA"/>
</dbReference>
<dbReference type="GO" id="GO:0043041">
    <property type="term" value="P:amino acid activation for nonribosomal peptide biosynthetic process"/>
    <property type="evidence" value="ECO:0007669"/>
    <property type="project" value="TreeGrafter"/>
</dbReference>
<dbReference type="InterPro" id="IPR015943">
    <property type="entry name" value="WD40/YVTN_repeat-like_dom_sf"/>
</dbReference>
<dbReference type="InterPro" id="IPR011047">
    <property type="entry name" value="Quinoprotein_ADH-like_sf"/>
</dbReference>
<keyword evidence="3" id="KW-1185">Reference proteome</keyword>
<sequence>MSISEVLHKYGSSATKTIDENLISTVAVVNIPLRVVEQPNVSWAFDMKKCIDGTPLLTQLCGEDVVAACSHSGLVVCVRVRDGRCLWKTQITTRFEASVARSGEYFVLGGYDGNVYFLSMLNAYDRKLYKLDSRSRKCVWSCLIQSGSPACPLLLERTVIVTTIKGSVEAIDINEGVHVWTFEANAPVFSAVSPYGTSGFVGSVDGTVMKIGLDNGEKELAVNIHEPVFSEVRFLNDLIYIVTERGSLFVADSMLNILRHFRFESHRFVVPPMRMDVRTVCIVSSYGSLIIYDEGGNCARAFRLGGGHVFSSVVYLKEKGLALVGCRDNFLRCFIFPSISD</sequence>
<accession>A0AA36MCG0</accession>